<organism evidence="1 2">
    <name type="scientific">Cichorium intybus</name>
    <name type="common">Chicory</name>
    <dbReference type="NCBI Taxonomy" id="13427"/>
    <lineage>
        <taxon>Eukaryota</taxon>
        <taxon>Viridiplantae</taxon>
        <taxon>Streptophyta</taxon>
        <taxon>Embryophyta</taxon>
        <taxon>Tracheophyta</taxon>
        <taxon>Spermatophyta</taxon>
        <taxon>Magnoliopsida</taxon>
        <taxon>eudicotyledons</taxon>
        <taxon>Gunneridae</taxon>
        <taxon>Pentapetalae</taxon>
        <taxon>asterids</taxon>
        <taxon>campanulids</taxon>
        <taxon>Asterales</taxon>
        <taxon>Asteraceae</taxon>
        <taxon>Cichorioideae</taxon>
        <taxon>Cichorieae</taxon>
        <taxon>Cichoriinae</taxon>
        <taxon>Cichorium</taxon>
    </lineage>
</organism>
<proteinExistence type="predicted"/>
<sequence length="416" mass="47007">MEGHAVWESQETTERVVNVVEEEVVGDNTTPDSTALNVSDVFENVDLVMSEPIPSPDNLVDADVVEGVVSDSIHPSPTTPEIAEVVDTIWERGVDDNITPKPKIFKNFEHFENKGLVMGDFISPPDKTSLSFLVSIHQLDDDQKDDADKLVFENNKHDFIATHDPFMNGKLDVINTIDEDIWKHLDMLPSDPIRLENSYWYCKPKLQSEDNTQYVSNKREGRIELENSKLPPSAHRKSSGDGNRAAAEGPASHSTQGSMRSRGSTKGRLRRGIAFYAPRGHRPTRCTGVDLGTHAPRSLHIRAVEIDRSDSSFIRWKSVRLELDFTADPRRAALWHDHPFLQIPDDLESSAEYTQRRDALTGCQVLEATIIDRDILRTARLWDGIEPFLHRTWSHGEATFTCRGWYSLMANQDDIV</sequence>
<reference evidence="2" key="1">
    <citation type="journal article" date="2022" name="Mol. Ecol. Resour.">
        <title>The genomes of chicory, endive, great burdock and yacon provide insights into Asteraceae palaeo-polyploidization history and plant inulin production.</title>
        <authorList>
            <person name="Fan W."/>
            <person name="Wang S."/>
            <person name="Wang H."/>
            <person name="Wang A."/>
            <person name="Jiang F."/>
            <person name="Liu H."/>
            <person name="Zhao H."/>
            <person name="Xu D."/>
            <person name="Zhang Y."/>
        </authorList>
    </citation>
    <scope>NUCLEOTIDE SEQUENCE [LARGE SCALE GENOMIC DNA]</scope>
    <source>
        <strain evidence="2">cv. Punajuju</strain>
    </source>
</reference>
<gene>
    <name evidence="1" type="ORF">L2E82_30250</name>
</gene>
<name>A0ACB9CZP8_CICIN</name>
<keyword evidence="2" id="KW-1185">Reference proteome</keyword>
<evidence type="ECO:0000313" key="2">
    <source>
        <dbReference type="Proteomes" id="UP001055811"/>
    </source>
</evidence>
<dbReference type="EMBL" id="CM042013">
    <property type="protein sequence ID" value="KAI3739838.1"/>
    <property type="molecule type" value="Genomic_DNA"/>
</dbReference>
<accession>A0ACB9CZP8</accession>
<comment type="caution">
    <text evidence="1">The sequence shown here is derived from an EMBL/GenBank/DDBJ whole genome shotgun (WGS) entry which is preliminary data.</text>
</comment>
<dbReference type="Proteomes" id="UP001055811">
    <property type="component" value="Linkage Group LG05"/>
</dbReference>
<protein>
    <submittedName>
        <fullName evidence="1">Uncharacterized protein</fullName>
    </submittedName>
</protein>
<evidence type="ECO:0000313" key="1">
    <source>
        <dbReference type="EMBL" id="KAI3739838.1"/>
    </source>
</evidence>
<reference evidence="1 2" key="2">
    <citation type="journal article" date="2022" name="Mol. Ecol. Resour.">
        <title>The genomes of chicory, endive, great burdock and yacon provide insights into Asteraceae paleo-polyploidization history and plant inulin production.</title>
        <authorList>
            <person name="Fan W."/>
            <person name="Wang S."/>
            <person name="Wang H."/>
            <person name="Wang A."/>
            <person name="Jiang F."/>
            <person name="Liu H."/>
            <person name="Zhao H."/>
            <person name="Xu D."/>
            <person name="Zhang Y."/>
        </authorList>
    </citation>
    <scope>NUCLEOTIDE SEQUENCE [LARGE SCALE GENOMIC DNA]</scope>
    <source>
        <strain evidence="2">cv. Punajuju</strain>
        <tissue evidence="1">Leaves</tissue>
    </source>
</reference>